<keyword evidence="6 8" id="KW-0695">RNA-directed DNA polymerase</keyword>
<dbReference type="GO" id="GO:0016787">
    <property type="term" value="F:hydrolase activity"/>
    <property type="evidence" value="ECO:0007669"/>
    <property type="project" value="UniProtKB-KW"/>
</dbReference>
<comment type="caution">
    <text evidence="8">The sequence shown here is derived from an EMBL/GenBank/DDBJ whole genome shotgun (WGS) entry which is preliminary data.</text>
</comment>
<evidence type="ECO:0000313" key="8">
    <source>
        <dbReference type="EMBL" id="GEU88684.1"/>
    </source>
</evidence>
<dbReference type="PANTHER" id="PTHR37984">
    <property type="entry name" value="PROTEIN CBG26694"/>
    <property type="match status" value="1"/>
</dbReference>
<dbReference type="PANTHER" id="PTHR37984:SF5">
    <property type="entry name" value="PROTEIN NYNRIN-LIKE"/>
    <property type="match status" value="1"/>
</dbReference>
<keyword evidence="2" id="KW-0548">Nucleotidyltransferase</keyword>
<dbReference type="Pfam" id="PF17917">
    <property type="entry name" value="RT_RNaseH"/>
    <property type="match status" value="1"/>
</dbReference>
<keyword evidence="5" id="KW-0378">Hydrolase</keyword>
<organism evidence="8">
    <name type="scientific">Tanacetum cinerariifolium</name>
    <name type="common">Dalmatian daisy</name>
    <name type="synonym">Chrysanthemum cinerariifolium</name>
    <dbReference type="NCBI Taxonomy" id="118510"/>
    <lineage>
        <taxon>Eukaryota</taxon>
        <taxon>Viridiplantae</taxon>
        <taxon>Streptophyta</taxon>
        <taxon>Embryophyta</taxon>
        <taxon>Tracheophyta</taxon>
        <taxon>Spermatophyta</taxon>
        <taxon>Magnoliopsida</taxon>
        <taxon>eudicotyledons</taxon>
        <taxon>Gunneridae</taxon>
        <taxon>Pentapetalae</taxon>
        <taxon>asterids</taxon>
        <taxon>campanulids</taxon>
        <taxon>Asterales</taxon>
        <taxon>Asteraceae</taxon>
        <taxon>Asteroideae</taxon>
        <taxon>Anthemideae</taxon>
        <taxon>Anthemidinae</taxon>
        <taxon>Tanacetum</taxon>
    </lineage>
</organism>
<proteinExistence type="predicted"/>
<dbReference type="InterPro" id="IPR041588">
    <property type="entry name" value="Integrase_H2C2"/>
</dbReference>
<dbReference type="SUPFAM" id="SSF53098">
    <property type="entry name" value="Ribonuclease H-like"/>
    <property type="match status" value="1"/>
</dbReference>
<accession>A0A6L2NVS5</accession>
<evidence type="ECO:0000256" key="2">
    <source>
        <dbReference type="ARBA" id="ARBA00022695"/>
    </source>
</evidence>
<dbReference type="Pfam" id="PF00078">
    <property type="entry name" value="RVT_1"/>
    <property type="match status" value="1"/>
</dbReference>
<dbReference type="InterPro" id="IPR001584">
    <property type="entry name" value="Integrase_cat-core"/>
</dbReference>
<dbReference type="Pfam" id="PF17921">
    <property type="entry name" value="Integrase_H2C2"/>
    <property type="match status" value="1"/>
</dbReference>
<dbReference type="PROSITE" id="PS50994">
    <property type="entry name" value="INTEGRASE"/>
    <property type="match status" value="1"/>
</dbReference>
<gene>
    <name evidence="8" type="ORF">Tci_060662</name>
</gene>
<dbReference type="InterPro" id="IPR050951">
    <property type="entry name" value="Retrovirus_Pol_polyprotein"/>
</dbReference>
<dbReference type="CDD" id="cd09274">
    <property type="entry name" value="RNase_HI_RT_Ty3"/>
    <property type="match status" value="1"/>
</dbReference>
<dbReference type="Gene3D" id="3.10.20.370">
    <property type="match status" value="1"/>
</dbReference>
<dbReference type="InterPro" id="IPR041373">
    <property type="entry name" value="RT_RNaseH"/>
</dbReference>
<reference evidence="8" key="1">
    <citation type="journal article" date="2019" name="Sci. Rep.">
        <title>Draft genome of Tanacetum cinerariifolium, the natural source of mosquito coil.</title>
        <authorList>
            <person name="Yamashiro T."/>
            <person name="Shiraishi A."/>
            <person name="Satake H."/>
            <person name="Nakayama K."/>
        </authorList>
    </citation>
    <scope>NUCLEOTIDE SEQUENCE</scope>
</reference>
<dbReference type="AlphaFoldDB" id="A0A6L2NVS5"/>
<dbReference type="InterPro" id="IPR000477">
    <property type="entry name" value="RT_dom"/>
</dbReference>
<dbReference type="InterPro" id="IPR036397">
    <property type="entry name" value="RNaseH_sf"/>
</dbReference>
<dbReference type="GO" id="GO:0015074">
    <property type="term" value="P:DNA integration"/>
    <property type="evidence" value="ECO:0007669"/>
    <property type="project" value="InterPro"/>
</dbReference>
<keyword evidence="1" id="KW-0808">Transferase</keyword>
<evidence type="ECO:0000256" key="1">
    <source>
        <dbReference type="ARBA" id="ARBA00022679"/>
    </source>
</evidence>
<evidence type="ECO:0000256" key="3">
    <source>
        <dbReference type="ARBA" id="ARBA00022722"/>
    </source>
</evidence>
<dbReference type="Gene3D" id="3.30.70.270">
    <property type="match status" value="1"/>
</dbReference>
<dbReference type="InterPro" id="IPR043502">
    <property type="entry name" value="DNA/RNA_pol_sf"/>
</dbReference>
<keyword evidence="4" id="KW-0255">Endonuclease</keyword>
<dbReference type="Gene3D" id="1.10.340.70">
    <property type="match status" value="1"/>
</dbReference>
<dbReference type="GO" id="GO:0004519">
    <property type="term" value="F:endonuclease activity"/>
    <property type="evidence" value="ECO:0007669"/>
    <property type="project" value="UniProtKB-KW"/>
</dbReference>
<evidence type="ECO:0000256" key="5">
    <source>
        <dbReference type="ARBA" id="ARBA00022801"/>
    </source>
</evidence>
<evidence type="ECO:0000256" key="4">
    <source>
        <dbReference type="ARBA" id="ARBA00022759"/>
    </source>
</evidence>
<dbReference type="FunFam" id="3.10.20.370:FF:000001">
    <property type="entry name" value="Retrovirus-related Pol polyprotein from transposon 17.6-like protein"/>
    <property type="match status" value="1"/>
</dbReference>
<dbReference type="SUPFAM" id="SSF56672">
    <property type="entry name" value="DNA/RNA polymerases"/>
    <property type="match status" value="1"/>
</dbReference>
<dbReference type="Gene3D" id="3.30.420.10">
    <property type="entry name" value="Ribonuclease H-like superfamily/Ribonuclease H"/>
    <property type="match status" value="1"/>
</dbReference>
<dbReference type="GO" id="GO:0003676">
    <property type="term" value="F:nucleic acid binding"/>
    <property type="evidence" value="ECO:0007669"/>
    <property type="project" value="InterPro"/>
</dbReference>
<evidence type="ECO:0000259" key="7">
    <source>
        <dbReference type="PROSITE" id="PS50994"/>
    </source>
</evidence>
<keyword evidence="3" id="KW-0540">Nuclease</keyword>
<feature type="domain" description="Integrase catalytic" evidence="7">
    <location>
        <begin position="327"/>
        <end position="439"/>
    </location>
</feature>
<dbReference type="InterPro" id="IPR043128">
    <property type="entry name" value="Rev_trsase/Diguanyl_cyclase"/>
</dbReference>
<sequence>MPFGLTNVLAVFMDLMNRVCKPYLDKFVIVFINDILIYSKNEKEHKEHLKAILELLKKEKFALILALPEGSEDFVVYCDASHKGLGAVLMQIEKVIAYASRQLKVHVQNYTTHDLELRLVVFALKIWRHYLYGTKCTVFTDHKSLQHILDQKELNMRQRCWLELLSDYDCNIRYHLGKANVVADALSRKERIKPLRVRALVMTIDLNLPKQILGAQIEALKLENLEKEDVGSMIRRDIPKEKLEPRADGTLCLNGRSWLPCYGDLRSVIMHESHKSKYSIHLGSDKMYQDMKKLYWWPNMKANIATYVSKCLTCAKVKAEHQRPSGLLVQPTILEWKWDNITMDFITKLLKSPQGFDTIWVIVDRLTKSAYFLPIRENDPLDKLARLYLNRIVTRHGIPVSIICDRDGRFTSNFWRSFQKALGTDISMSTAYHPETDGQKALEGGSISLDECIHLKDSRISSKIDTYRAKFKSEFPNKDMKEEFLGWFGSQRYTNKDPGVSESGKLFSLSCGPTPSPILVNSCIVNSVRGVIVVEDDDDVIHFDKSSDLALSTSLDDLDFTTLNIDGNSMDVDAPPDIIDMLADVARGHDGDGGGDNLPTPHQIGGGCQGTLMPLGDHTSYWSNLLGEIVREFPMHYPSWHKIEAEQKAGVLGKISIQFDLMPHMHSDFWQKIKKGIDRGLSALFVKASKKKQKALKDLYNRCIKKLSWVVSPTRLE</sequence>
<dbReference type="GO" id="GO:0003964">
    <property type="term" value="F:RNA-directed DNA polymerase activity"/>
    <property type="evidence" value="ECO:0007669"/>
    <property type="project" value="UniProtKB-KW"/>
</dbReference>
<name>A0A6L2NVS5_TANCI</name>
<protein>
    <submittedName>
        <fullName evidence="8">Putative reverse transcriptase domain-containing protein</fullName>
    </submittedName>
</protein>
<dbReference type="EMBL" id="BKCJ010009801">
    <property type="protein sequence ID" value="GEU88684.1"/>
    <property type="molecule type" value="Genomic_DNA"/>
</dbReference>
<dbReference type="InterPro" id="IPR012337">
    <property type="entry name" value="RNaseH-like_sf"/>
</dbReference>
<evidence type="ECO:0000256" key="6">
    <source>
        <dbReference type="ARBA" id="ARBA00022918"/>
    </source>
</evidence>